<feature type="region of interest" description="Disordered" evidence="5">
    <location>
        <begin position="34"/>
        <end position="68"/>
    </location>
</feature>
<gene>
    <name evidence="6" type="ORF">GSTUAT00006313001</name>
</gene>
<proteinExistence type="inferred from homology"/>
<name>A0A292PSJ4_9PEZI</name>
<feature type="compositionally biased region" description="Basic residues" evidence="5">
    <location>
        <begin position="219"/>
        <end position="229"/>
    </location>
</feature>
<feature type="region of interest" description="Disordered" evidence="5">
    <location>
        <begin position="85"/>
        <end position="229"/>
    </location>
</feature>
<dbReference type="GO" id="GO:0005730">
    <property type="term" value="C:nucleolus"/>
    <property type="evidence" value="ECO:0007669"/>
    <property type="project" value="UniProtKB-SubCell"/>
</dbReference>
<keyword evidence="4" id="KW-0539">Nucleus</keyword>
<dbReference type="PANTHER" id="PTHR14577:SF0">
    <property type="entry name" value="NUCLEOLAR PROTEIN 12"/>
    <property type="match status" value="1"/>
</dbReference>
<feature type="compositionally biased region" description="Basic and acidic residues" evidence="5">
    <location>
        <begin position="208"/>
        <end position="218"/>
    </location>
</feature>
<keyword evidence="7" id="KW-1185">Reference proteome</keyword>
<evidence type="ECO:0000313" key="6">
    <source>
        <dbReference type="EMBL" id="CUS09598.1"/>
    </source>
</evidence>
<feature type="compositionally biased region" description="Basic and acidic residues" evidence="5">
    <location>
        <begin position="188"/>
        <end position="198"/>
    </location>
</feature>
<evidence type="ECO:0000256" key="2">
    <source>
        <dbReference type="ARBA" id="ARBA00007175"/>
    </source>
</evidence>
<dbReference type="Pfam" id="PF09805">
    <property type="entry name" value="Nop25"/>
    <property type="match status" value="1"/>
</dbReference>
<evidence type="ECO:0000256" key="4">
    <source>
        <dbReference type="ARBA" id="ARBA00023242"/>
    </source>
</evidence>
<evidence type="ECO:0008006" key="8">
    <source>
        <dbReference type="Google" id="ProtNLM"/>
    </source>
</evidence>
<accession>A0A292PSJ4</accession>
<dbReference type="InterPro" id="IPR019186">
    <property type="entry name" value="Nucleolar_protein_12"/>
</dbReference>
<dbReference type="EMBL" id="LN891076">
    <property type="protein sequence ID" value="CUS09598.1"/>
    <property type="molecule type" value="Genomic_DNA"/>
</dbReference>
<protein>
    <recommendedName>
        <fullName evidence="8">Ribosomal RNA-processing protein 17</fullName>
    </recommendedName>
</protein>
<reference evidence="6" key="1">
    <citation type="submission" date="2015-10" db="EMBL/GenBank/DDBJ databases">
        <authorList>
            <person name="Regsiter A."/>
            <person name="william w."/>
        </authorList>
    </citation>
    <scope>NUCLEOTIDE SEQUENCE</scope>
    <source>
        <strain evidence="6">Montdore</strain>
    </source>
</reference>
<dbReference type="AlphaFoldDB" id="A0A292PSJ4"/>
<sequence>MAPSTKRKRPGVEEISFDAEQRREYLTGFHKRKLARAKKAREEAEKAARAERLEDRRKLRESRKQELSAHVTAIQKLSREAALEAGGIESSGGDEAEWGGINADENEEDGNIHGVGGEDEYVDEEKFTTVTVEAMDLGKEESEDEGVVAERMRKREEREKEEERLMQKKEARQKNGPKGKRKKFRYLTKSERRQDRAKVKMGKARRRGEREGDKEGQRKGGRSGKGRKK</sequence>
<feature type="compositionally biased region" description="Basic and acidic residues" evidence="5">
    <location>
        <begin position="148"/>
        <end position="173"/>
    </location>
</feature>
<evidence type="ECO:0000256" key="5">
    <source>
        <dbReference type="SAM" id="MobiDB-lite"/>
    </source>
</evidence>
<comment type="similarity">
    <text evidence="2">Belongs to the RRP17 family.</text>
</comment>
<feature type="compositionally biased region" description="Basic and acidic residues" evidence="5">
    <location>
        <begin position="40"/>
        <end position="67"/>
    </location>
</feature>
<evidence type="ECO:0000256" key="1">
    <source>
        <dbReference type="ARBA" id="ARBA00004604"/>
    </source>
</evidence>
<dbReference type="Proteomes" id="UP001412239">
    <property type="component" value="Unassembled WGS sequence"/>
</dbReference>
<keyword evidence="3" id="KW-0175">Coiled coil</keyword>
<organism evidence="6 7">
    <name type="scientific">Tuber aestivum</name>
    <name type="common">summer truffle</name>
    <dbReference type="NCBI Taxonomy" id="59557"/>
    <lineage>
        <taxon>Eukaryota</taxon>
        <taxon>Fungi</taxon>
        <taxon>Dikarya</taxon>
        <taxon>Ascomycota</taxon>
        <taxon>Pezizomycotina</taxon>
        <taxon>Pezizomycetes</taxon>
        <taxon>Pezizales</taxon>
        <taxon>Tuberaceae</taxon>
        <taxon>Tuber</taxon>
    </lineage>
</organism>
<evidence type="ECO:0000256" key="3">
    <source>
        <dbReference type="ARBA" id="ARBA00023054"/>
    </source>
</evidence>
<feature type="compositionally biased region" description="Basic residues" evidence="5">
    <location>
        <begin position="175"/>
        <end position="186"/>
    </location>
</feature>
<dbReference type="PANTHER" id="PTHR14577">
    <property type="entry name" value="NUCLEOLAR PROTEIN 12"/>
    <property type="match status" value="1"/>
</dbReference>
<evidence type="ECO:0000313" key="7">
    <source>
        <dbReference type="Proteomes" id="UP001412239"/>
    </source>
</evidence>
<dbReference type="GO" id="GO:0019843">
    <property type="term" value="F:rRNA binding"/>
    <property type="evidence" value="ECO:0007669"/>
    <property type="project" value="TreeGrafter"/>
</dbReference>
<comment type="subcellular location">
    <subcellularLocation>
        <location evidence="1">Nucleus</location>
        <location evidence="1">Nucleolus</location>
    </subcellularLocation>
</comment>